<proteinExistence type="predicted"/>
<reference evidence="3" key="1">
    <citation type="submission" date="2023-06" db="EMBL/GenBank/DDBJ databases">
        <authorList>
            <consortium name="Lawrence Berkeley National Laboratory"/>
            <person name="Ahrendt S."/>
            <person name="Sahu N."/>
            <person name="Indic B."/>
            <person name="Wong-Bajracharya J."/>
            <person name="Merenyi Z."/>
            <person name="Ke H.-M."/>
            <person name="Monk M."/>
            <person name="Kocsube S."/>
            <person name="Drula E."/>
            <person name="Lipzen A."/>
            <person name="Balint B."/>
            <person name="Henrissat B."/>
            <person name="Andreopoulos B."/>
            <person name="Martin F.M."/>
            <person name="Harder C.B."/>
            <person name="Rigling D."/>
            <person name="Ford K.L."/>
            <person name="Foster G.D."/>
            <person name="Pangilinan J."/>
            <person name="Papanicolaou A."/>
            <person name="Barry K."/>
            <person name="LaButti K."/>
            <person name="Viragh M."/>
            <person name="Koriabine M."/>
            <person name="Yan M."/>
            <person name="Riley R."/>
            <person name="Champramary S."/>
            <person name="Plett K.L."/>
            <person name="Tsai I.J."/>
            <person name="Slot J."/>
            <person name="Sipos G."/>
            <person name="Plett J."/>
            <person name="Nagy L.G."/>
            <person name="Grigoriev I.V."/>
        </authorList>
    </citation>
    <scope>NUCLEOTIDE SEQUENCE</scope>
    <source>
        <strain evidence="3">CCBAS 213</strain>
    </source>
</reference>
<sequence length="185" mass="18795">MLYPRLVVVFFSLLLLLVGATPTPKNAFDVSVRADDKASSAQEVLANFKASADPILGQINSMMSNGAATKENITPLLKELTGAINQASQHASSLQARGLITRKRSLGDVVALAVTILTAINATLLSLIASGLGLGSLITVVVGAVGNLLGLLEALVPGLLALVLPLLTGIAGPLLGVVSGLLGIL</sequence>
<feature type="chain" id="PRO_5041370335" evidence="2">
    <location>
        <begin position="21"/>
        <end position="185"/>
    </location>
</feature>
<keyword evidence="2" id="KW-0732">Signal</keyword>
<evidence type="ECO:0000313" key="4">
    <source>
        <dbReference type="Proteomes" id="UP001175211"/>
    </source>
</evidence>
<comment type="caution">
    <text evidence="3">The sequence shown here is derived from an EMBL/GenBank/DDBJ whole genome shotgun (WGS) entry which is preliminary data.</text>
</comment>
<evidence type="ECO:0000256" key="2">
    <source>
        <dbReference type="SAM" id="SignalP"/>
    </source>
</evidence>
<keyword evidence="1" id="KW-0812">Transmembrane</keyword>
<feature type="transmembrane region" description="Helical" evidence="1">
    <location>
        <begin position="109"/>
        <end position="129"/>
    </location>
</feature>
<protein>
    <submittedName>
        <fullName evidence="3">Uncharacterized protein</fullName>
    </submittedName>
</protein>
<organism evidence="3 4">
    <name type="scientific">Armillaria tabescens</name>
    <name type="common">Ringless honey mushroom</name>
    <name type="synonym">Agaricus tabescens</name>
    <dbReference type="NCBI Taxonomy" id="1929756"/>
    <lineage>
        <taxon>Eukaryota</taxon>
        <taxon>Fungi</taxon>
        <taxon>Dikarya</taxon>
        <taxon>Basidiomycota</taxon>
        <taxon>Agaricomycotina</taxon>
        <taxon>Agaricomycetes</taxon>
        <taxon>Agaricomycetidae</taxon>
        <taxon>Agaricales</taxon>
        <taxon>Marasmiineae</taxon>
        <taxon>Physalacriaceae</taxon>
        <taxon>Desarmillaria</taxon>
    </lineage>
</organism>
<keyword evidence="1" id="KW-1133">Transmembrane helix</keyword>
<dbReference type="GeneID" id="85366310"/>
<name>A0AA39N1Q6_ARMTA</name>
<feature type="transmembrane region" description="Helical" evidence="1">
    <location>
        <begin position="136"/>
        <end position="156"/>
    </location>
</feature>
<evidence type="ECO:0000256" key="1">
    <source>
        <dbReference type="SAM" id="Phobius"/>
    </source>
</evidence>
<dbReference type="AlphaFoldDB" id="A0AA39N1Q6"/>
<keyword evidence="1" id="KW-0472">Membrane</keyword>
<accession>A0AA39N1Q6</accession>
<evidence type="ECO:0000313" key="3">
    <source>
        <dbReference type="EMBL" id="KAK0454189.1"/>
    </source>
</evidence>
<feature type="signal peptide" evidence="2">
    <location>
        <begin position="1"/>
        <end position="20"/>
    </location>
</feature>
<keyword evidence="4" id="KW-1185">Reference proteome</keyword>
<dbReference type="EMBL" id="JAUEPS010000027">
    <property type="protein sequence ID" value="KAK0454189.1"/>
    <property type="molecule type" value="Genomic_DNA"/>
</dbReference>
<feature type="transmembrane region" description="Helical" evidence="1">
    <location>
        <begin position="162"/>
        <end position="184"/>
    </location>
</feature>
<gene>
    <name evidence="3" type="ORF">EV420DRAFT_604620</name>
</gene>
<dbReference type="RefSeq" id="XP_060328577.1">
    <property type="nucleotide sequence ID" value="XM_060482762.1"/>
</dbReference>
<dbReference type="Proteomes" id="UP001175211">
    <property type="component" value="Unassembled WGS sequence"/>
</dbReference>